<evidence type="ECO:0000313" key="3">
    <source>
        <dbReference type="Proteomes" id="UP000295087"/>
    </source>
</evidence>
<accession>A0A4V3CMY6</accession>
<evidence type="ECO:0000256" key="1">
    <source>
        <dbReference type="SAM" id="MobiDB-lite"/>
    </source>
</evidence>
<reference evidence="2 3" key="1">
    <citation type="submission" date="2019-03" db="EMBL/GenBank/DDBJ databases">
        <title>Genomic Encyclopedia of Type Strains, Phase IV (KMG-IV): sequencing the most valuable type-strain genomes for metagenomic binning, comparative biology and taxonomic classification.</title>
        <authorList>
            <person name="Goeker M."/>
        </authorList>
    </citation>
    <scope>NUCLEOTIDE SEQUENCE [LARGE SCALE GENOMIC DNA]</scope>
    <source>
        <strain evidence="2 3">DSM 44496</strain>
    </source>
</reference>
<dbReference type="EMBL" id="SNXK01000007">
    <property type="protein sequence ID" value="TDP31922.1"/>
    <property type="molecule type" value="Genomic_DNA"/>
</dbReference>
<dbReference type="Proteomes" id="UP000295087">
    <property type="component" value="Unassembled WGS sequence"/>
</dbReference>
<feature type="compositionally biased region" description="Pro residues" evidence="1">
    <location>
        <begin position="20"/>
        <end position="35"/>
    </location>
</feature>
<organism evidence="2 3">
    <name type="scientific">Nocardia ignorata</name>
    <dbReference type="NCBI Taxonomy" id="145285"/>
    <lineage>
        <taxon>Bacteria</taxon>
        <taxon>Bacillati</taxon>
        <taxon>Actinomycetota</taxon>
        <taxon>Actinomycetes</taxon>
        <taxon>Mycobacteriales</taxon>
        <taxon>Nocardiaceae</taxon>
        <taxon>Nocardia</taxon>
    </lineage>
</organism>
<sequence>MWGWGKSVAEHAAATAWTTWPPPEKPPTVVDPPPGRAARPFEAGRAEWFDSGSGR</sequence>
<feature type="region of interest" description="Disordered" evidence="1">
    <location>
        <begin position="1"/>
        <end position="55"/>
    </location>
</feature>
<protein>
    <submittedName>
        <fullName evidence="2">Uncharacterized protein</fullName>
    </submittedName>
</protein>
<proteinExistence type="predicted"/>
<keyword evidence="3" id="KW-1185">Reference proteome</keyword>
<name>A0A4V3CMY6_NOCIG</name>
<comment type="caution">
    <text evidence="2">The sequence shown here is derived from an EMBL/GenBank/DDBJ whole genome shotgun (WGS) entry which is preliminary data.</text>
</comment>
<gene>
    <name evidence="2" type="ORF">DFR75_107147</name>
</gene>
<evidence type="ECO:0000313" key="2">
    <source>
        <dbReference type="EMBL" id="TDP31922.1"/>
    </source>
</evidence>
<dbReference type="AlphaFoldDB" id="A0A4V3CMY6"/>